<name>W9NTX6_FUSOX</name>
<organism evidence="1">
    <name type="scientific">Fusarium oxysporum f. sp. pisi HDV247</name>
    <dbReference type="NCBI Taxonomy" id="1080344"/>
    <lineage>
        <taxon>Eukaryota</taxon>
        <taxon>Fungi</taxon>
        <taxon>Dikarya</taxon>
        <taxon>Ascomycota</taxon>
        <taxon>Pezizomycotina</taxon>
        <taxon>Sordariomycetes</taxon>
        <taxon>Hypocreomycetidae</taxon>
        <taxon>Hypocreales</taxon>
        <taxon>Nectriaceae</taxon>
        <taxon>Fusarium</taxon>
        <taxon>Fusarium oxysporum species complex</taxon>
    </lineage>
</organism>
<protein>
    <submittedName>
        <fullName evidence="1">Uncharacterized protein</fullName>
    </submittedName>
</protein>
<reference evidence="1" key="2">
    <citation type="submission" date="2012-05" db="EMBL/GenBank/DDBJ databases">
        <title>Annotation of the Genome Sequence of Fusarium oxysporum HDV247.</title>
        <authorList>
            <consortium name="The Broad Institute Genomics Platform"/>
            <person name="Ma L.-J."/>
            <person name="Corby-Kistler H."/>
            <person name="Broz K."/>
            <person name="Gale L.R."/>
            <person name="Jonkers W."/>
            <person name="O'Donnell K."/>
            <person name="Ploetz R."/>
            <person name="Steinberg C."/>
            <person name="Schwartz D.C."/>
            <person name="VanEtten H."/>
            <person name="Zhou S."/>
            <person name="Young S.K."/>
            <person name="Zeng Q."/>
            <person name="Gargeya S."/>
            <person name="Fitzgerald M."/>
            <person name="Abouelleil A."/>
            <person name="Alvarado L."/>
            <person name="Chapman S.B."/>
            <person name="Gainer-Dewar J."/>
            <person name="Goldberg J."/>
            <person name="Griggs A."/>
            <person name="Gujja S."/>
            <person name="Hansen M."/>
            <person name="Howarth C."/>
            <person name="Imamovic A."/>
            <person name="Ireland A."/>
            <person name="Larimer J."/>
            <person name="McCowan C."/>
            <person name="Murphy C."/>
            <person name="Pearson M."/>
            <person name="Poon T.W."/>
            <person name="Priest M."/>
            <person name="Roberts A."/>
            <person name="Saif S."/>
            <person name="Shea T."/>
            <person name="Sykes S."/>
            <person name="Wortman J."/>
            <person name="Nusbaum C."/>
            <person name="Birren B."/>
        </authorList>
    </citation>
    <scope>NUCLEOTIDE SEQUENCE</scope>
    <source>
        <strain evidence="1">HDV247</strain>
    </source>
</reference>
<accession>W9NTX6</accession>
<sequence length="111" mass="12535">MDFNPSFLETFPSQTNASEIKKSLSNTSHIIIQHREATFGAIAMCIKVQRKYSCRKCYLLLQDEWEDVPCAKAREKGGAMGACGKPASIDRKEIESICAECLKKQKKKRGY</sequence>
<reference evidence="1" key="1">
    <citation type="submission" date="2011-10" db="EMBL/GenBank/DDBJ databases">
        <title>The Genome Sequence of Fusarium oxysporum HDV247.</title>
        <authorList>
            <consortium name="The Broad Institute Genome Sequencing Platform"/>
            <person name="Ma L.-J."/>
            <person name="Gale L.R."/>
            <person name="Schwartz D.C."/>
            <person name="Zhou S."/>
            <person name="Corby-Kistler H."/>
            <person name="Young S.K."/>
            <person name="Zeng Q."/>
            <person name="Gargeya S."/>
            <person name="Fitzgerald M."/>
            <person name="Haas B."/>
            <person name="Abouelleil A."/>
            <person name="Alvarado L."/>
            <person name="Arachchi H.M."/>
            <person name="Berlin A."/>
            <person name="Brown A."/>
            <person name="Chapman S.B."/>
            <person name="Chen Z."/>
            <person name="Dunbar C."/>
            <person name="Freedman E."/>
            <person name="Gearin G."/>
            <person name="Goldberg J."/>
            <person name="Griggs A."/>
            <person name="Gujja S."/>
            <person name="Heiman D."/>
            <person name="Howarth C."/>
            <person name="Larson L."/>
            <person name="Lui A."/>
            <person name="MacDonald P.J.P."/>
            <person name="Montmayeur A."/>
            <person name="Murphy C."/>
            <person name="Neiman D."/>
            <person name="Pearson M."/>
            <person name="Priest M."/>
            <person name="Roberts A."/>
            <person name="Saif S."/>
            <person name="Shea T."/>
            <person name="Shenoy N."/>
            <person name="Sisk P."/>
            <person name="Stolte C."/>
            <person name="Sykes S."/>
            <person name="Wortman J."/>
            <person name="Nusbaum C."/>
            <person name="Birren B."/>
        </authorList>
    </citation>
    <scope>NUCLEOTIDE SEQUENCE [LARGE SCALE GENOMIC DNA]</scope>
    <source>
        <strain evidence="1">HDV247</strain>
    </source>
</reference>
<evidence type="ECO:0000313" key="1">
    <source>
        <dbReference type="EMBL" id="EXA36238.1"/>
    </source>
</evidence>
<dbReference type="Proteomes" id="UP000030751">
    <property type="component" value="Unassembled WGS sequence"/>
</dbReference>
<gene>
    <name evidence="1" type="ORF">FOVG_13331</name>
</gene>
<dbReference type="OrthoDB" id="10268557at2759"/>
<dbReference type="AlphaFoldDB" id="W9NTX6"/>
<dbReference type="HOGENOM" id="CLU_2158486_0_0_1"/>
<proteinExistence type="predicted"/>
<dbReference type="EMBL" id="JH650977">
    <property type="protein sequence ID" value="EXA36238.1"/>
    <property type="molecule type" value="Genomic_DNA"/>
</dbReference>